<dbReference type="Pfam" id="PF10824">
    <property type="entry name" value="T7SS_ESX_EspC"/>
    <property type="match status" value="1"/>
</dbReference>
<dbReference type="Proteomes" id="UP001144313">
    <property type="component" value="Unassembled WGS sequence"/>
</dbReference>
<comment type="caution">
    <text evidence="1">The sequence shown here is derived from an EMBL/GenBank/DDBJ whole genome shotgun (WGS) entry which is preliminary data.</text>
</comment>
<dbReference type="GO" id="GO:0009306">
    <property type="term" value="P:protein secretion"/>
    <property type="evidence" value="ECO:0007669"/>
    <property type="project" value="InterPro"/>
</dbReference>
<dbReference type="SUPFAM" id="SSF140453">
    <property type="entry name" value="EsxAB dimer-like"/>
    <property type="match status" value="1"/>
</dbReference>
<evidence type="ECO:0008006" key="3">
    <source>
        <dbReference type="Google" id="ProtNLM"/>
    </source>
</evidence>
<gene>
    <name evidence="1" type="ORF">GALLR39Z86_30220</name>
</gene>
<protein>
    <recommendedName>
        <fullName evidence="3">Excreted virulence factor EspC (Type VII ESX diderm)</fullName>
    </recommendedName>
</protein>
<dbReference type="EMBL" id="BSDT01000001">
    <property type="protein sequence ID" value="GLI43172.1"/>
    <property type="molecule type" value="Genomic_DNA"/>
</dbReference>
<dbReference type="AlphaFoldDB" id="A0A9W6GAC0"/>
<proteinExistence type="predicted"/>
<evidence type="ECO:0000313" key="1">
    <source>
        <dbReference type="EMBL" id="GLI43172.1"/>
    </source>
</evidence>
<name>A0A9W6GAC0_9ACTN</name>
<evidence type="ECO:0000313" key="2">
    <source>
        <dbReference type="Proteomes" id="UP001144313"/>
    </source>
</evidence>
<reference evidence="1" key="1">
    <citation type="submission" date="2022-12" db="EMBL/GenBank/DDBJ databases">
        <title>Reference genome sequencing for broad-spectrum identification of bacterial and archaeal isolates by mass spectrometry.</title>
        <authorList>
            <person name="Sekiguchi Y."/>
            <person name="Tourlousse D.M."/>
        </authorList>
    </citation>
    <scope>NUCLEOTIDE SEQUENCE</scope>
    <source>
        <strain evidence="1">LLR39Z86</strain>
    </source>
</reference>
<keyword evidence="2" id="KW-1185">Reference proteome</keyword>
<dbReference type="InterPro" id="IPR036689">
    <property type="entry name" value="ESAT-6-like_sf"/>
</dbReference>
<accession>A0A9W6GAC0</accession>
<dbReference type="RefSeq" id="WP_270113503.1">
    <property type="nucleotide sequence ID" value="NZ_BAAAOL010000017.1"/>
</dbReference>
<organism evidence="1 2">
    <name type="scientific">Glycomyces algeriensis</name>
    <dbReference type="NCBI Taxonomy" id="256037"/>
    <lineage>
        <taxon>Bacteria</taxon>
        <taxon>Bacillati</taxon>
        <taxon>Actinomycetota</taxon>
        <taxon>Actinomycetes</taxon>
        <taxon>Glycomycetales</taxon>
        <taxon>Glycomycetaceae</taxon>
        <taxon>Glycomyces</taxon>
    </lineage>
</organism>
<dbReference type="Gene3D" id="1.10.287.1060">
    <property type="entry name" value="ESAT-6-like"/>
    <property type="match status" value="1"/>
</dbReference>
<dbReference type="InterPro" id="IPR022536">
    <property type="entry name" value="EspC"/>
</dbReference>
<sequence>MQSIDIDPESLRKGAEQLDQAKASVQARYEQFRTEAESLFDAFGGDDIGSILGEAHTACLEAARECFETNIEGLADYAECLRGFADDYQAADDDAAADLDALFAGLVPQQPVQ</sequence>